<dbReference type="InterPro" id="IPR011992">
    <property type="entry name" value="EF-hand-dom_pair"/>
</dbReference>
<dbReference type="AlphaFoldDB" id="A0A2I0BSQ6"/>
<accession>A0A2I0BSQ6</accession>
<dbReference type="Proteomes" id="UP000754359">
    <property type="component" value="Unassembled WGS sequence"/>
</dbReference>
<protein>
    <submittedName>
        <fullName evidence="4">Rifin</fullName>
    </submittedName>
</protein>
<dbReference type="SMR" id="A0A2I0BSQ6"/>
<sequence>MKVHYINILLFALPLNILIYNQRNHNSTTHHTLKIPITRLLCECELYELANYDNDPEMKEVMQQFEDRTTQRFHEYDERMKTTRQKCKDKCDKEIQKIILKDKLEKELMDKFATLHTDIQSDAIPTCICEKSLEDKMEKECLKCAQNLGGIVAPSTGVLGEIAALAVNAWKTEAIAAATKAAIAKGTAKGLAAGAAKGVAEVIAQVESQFRLSTIGVKELGSIFNASNYTNETFISGYIYAQYQGSQCGSLSMLLGKSKPFCTFVEGRIFATSVRVGRSFSPEDFIKTTVQTIVKNAKTTAEATKAQVASAEKAAVLETSKKAIEATTTPYYTPIIVSIVAIVVIILIMVIIYKILRYRRKKKMKKKLQYIKLLKE</sequence>
<keyword evidence="2" id="KW-0732">Signal</keyword>
<dbReference type="Pfam" id="PF02009">
    <property type="entry name" value="RIFIN"/>
    <property type="match status" value="1"/>
</dbReference>
<evidence type="ECO:0000313" key="3">
    <source>
        <dbReference type="EMBL" id="KAF4330528.1"/>
    </source>
</evidence>
<dbReference type="VEuPathDB" id="PlasmoDB:PfNF54_090005400"/>
<keyword evidence="1" id="KW-0812">Transmembrane</keyword>
<evidence type="ECO:0000313" key="4">
    <source>
        <dbReference type="EMBL" id="PKC45099.1"/>
    </source>
</evidence>
<evidence type="ECO:0000256" key="2">
    <source>
        <dbReference type="SAM" id="SignalP"/>
    </source>
</evidence>
<name>A0A2I0BSQ6_PLAFO</name>
<gene>
    <name evidence="4" type="ORF">CK202_4094</name>
    <name evidence="3" type="ORF">CYL21_0899</name>
</gene>
<evidence type="ECO:0000256" key="1">
    <source>
        <dbReference type="SAM" id="Phobius"/>
    </source>
</evidence>
<dbReference type="EMBL" id="QFXU01000008">
    <property type="protein sequence ID" value="KAF4330528.1"/>
    <property type="molecule type" value="Genomic_DNA"/>
</dbReference>
<dbReference type="SUPFAM" id="SSF47473">
    <property type="entry name" value="EF-hand"/>
    <property type="match status" value="1"/>
</dbReference>
<organism evidence="4 5">
    <name type="scientific">Plasmodium falciparum (isolate NF54)</name>
    <dbReference type="NCBI Taxonomy" id="5843"/>
    <lineage>
        <taxon>Eukaryota</taxon>
        <taxon>Sar</taxon>
        <taxon>Alveolata</taxon>
        <taxon>Apicomplexa</taxon>
        <taxon>Aconoidasida</taxon>
        <taxon>Haemosporida</taxon>
        <taxon>Plasmodiidae</taxon>
        <taxon>Plasmodium</taxon>
        <taxon>Plasmodium (Laverania)</taxon>
    </lineage>
</organism>
<evidence type="ECO:0000313" key="5">
    <source>
        <dbReference type="Proteomes" id="UP000232684"/>
    </source>
</evidence>
<dbReference type="NCBIfam" id="TIGR01477">
    <property type="entry name" value="RIFIN"/>
    <property type="match status" value="1"/>
</dbReference>
<reference evidence="4 5" key="1">
    <citation type="submission" date="2017-11" db="EMBL/GenBank/DDBJ databases">
        <title>Plasmodium falciparum NF54 genome assembly.</title>
        <authorList>
            <person name="Bryant J.M."/>
            <person name="Baumgarten S."/>
            <person name="Scheidig-Benatar C."/>
            <person name="Scherf A."/>
        </authorList>
    </citation>
    <scope>NUCLEOTIDE SEQUENCE [LARGE SCALE GENOMIC DNA]</scope>
    <source>
        <strain evidence="4">NF54</strain>
    </source>
</reference>
<evidence type="ECO:0000313" key="6">
    <source>
        <dbReference type="Proteomes" id="UP000754359"/>
    </source>
</evidence>
<dbReference type="InterPro" id="IPR006373">
    <property type="entry name" value="VSA_Rifin"/>
</dbReference>
<feature type="signal peptide" evidence="2">
    <location>
        <begin position="1"/>
        <end position="19"/>
    </location>
</feature>
<proteinExistence type="predicted"/>
<keyword evidence="1" id="KW-1133">Transmembrane helix</keyword>
<dbReference type="Proteomes" id="UP000232684">
    <property type="component" value="Unassembled WGS sequence"/>
</dbReference>
<reference evidence="3 6" key="2">
    <citation type="submission" date="2018-05" db="EMBL/GenBank/DDBJ databases">
        <title>Genome assembly of Plasmodium falciparum NF54 DiCre.</title>
        <authorList>
            <person name="Baumgarten S."/>
            <person name="Treeck M."/>
            <person name="Scherf A."/>
        </authorList>
    </citation>
    <scope>NUCLEOTIDE SEQUENCE [LARGE SCALE GENOMIC DNA]</scope>
    <source>
        <strain evidence="3">NF54</strain>
    </source>
</reference>
<feature type="transmembrane region" description="Helical" evidence="1">
    <location>
        <begin position="331"/>
        <end position="356"/>
    </location>
</feature>
<keyword evidence="1" id="KW-0472">Membrane</keyword>
<dbReference type="EMBL" id="NYMT01000014">
    <property type="protein sequence ID" value="PKC45099.1"/>
    <property type="molecule type" value="Genomic_DNA"/>
</dbReference>
<comment type="caution">
    <text evidence="4">The sequence shown here is derived from an EMBL/GenBank/DDBJ whole genome shotgun (WGS) entry which is preliminary data.</text>
</comment>
<feature type="chain" id="PRO_5036040107" evidence="2">
    <location>
        <begin position="20"/>
        <end position="376"/>
    </location>
</feature>